<dbReference type="AlphaFoldDB" id="A0A9D4EV36"/>
<evidence type="ECO:0000313" key="1">
    <source>
        <dbReference type="EMBL" id="KAH3786331.1"/>
    </source>
</evidence>
<accession>A0A9D4EV36</accession>
<proteinExistence type="predicted"/>
<keyword evidence="2" id="KW-1185">Reference proteome</keyword>
<gene>
    <name evidence="1" type="ORF">DPMN_164438</name>
</gene>
<reference evidence="1" key="2">
    <citation type="submission" date="2020-11" db="EMBL/GenBank/DDBJ databases">
        <authorList>
            <person name="McCartney M.A."/>
            <person name="Auch B."/>
            <person name="Kono T."/>
            <person name="Mallez S."/>
            <person name="Becker A."/>
            <person name="Gohl D.M."/>
            <person name="Silverstein K.A.T."/>
            <person name="Koren S."/>
            <person name="Bechman K.B."/>
            <person name="Herman A."/>
            <person name="Abrahante J.E."/>
            <person name="Garbe J."/>
        </authorList>
    </citation>
    <scope>NUCLEOTIDE SEQUENCE</scope>
    <source>
        <strain evidence="1">Duluth1</strain>
        <tissue evidence="1">Whole animal</tissue>
    </source>
</reference>
<sequence>MLNLLITSHRPIIPQTIDSLTVYAVVEELLLVFKLFLNDDCSVKDLFHSVPTNSEFSLLFRKFLLGLTFQSTNIVTSVILL</sequence>
<dbReference type="EMBL" id="JAIWYP010000008">
    <property type="protein sequence ID" value="KAH3786331.1"/>
    <property type="molecule type" value="Genomic_DNA"/>
</dbReference>
<name>A0A9D4EV36_DREPO</name>
<evidence type="ECO:0000313" key="2">
    <source>
        <dbReference type="Proteomes" id="UP000828390"/>
    </source>
</evidence>
<dbReference type="Proteomes" id="UP000828390">
    <property type="component" value="Unassembled WGS sequence"/>
</dbReference>
<protein>
    <submittedName>
        <fullName evidence="1">Uncharacterized protein</fullName>
    </submittedName>
</protein>
<organism evidence="1 2">
    <name type="scientific">Dreissena polymorpha</name>
    <name type="common">Zebra mussel</name>
    <name type="synonym">Mytilus polymorpha</name>
    <dbReference type="NCBI Taxonomy" id="45954"/>
    <lineage>
        <taxon>Eukaryota</taxon>
        <taxon>Metazoa</taxon>
        <taxon>Spiralia</taxon>
        <taxon>Lophotrochozoa</taxon>
        <taxon>Mollusca</taxon>
        <taxon>Bivalvia</taxon>
        <taxon>Autobranchia</taxon>
        <taxon>Heteroconchia</taxon>
        <taxon>Euheterodonta</taxon>
        <taxon>Imparidentia</taxon>
        <taxon>Neoheterodontei</taxon>
        <taxon>Myida</taxon>
        <taxon>Dreissenoidea</taxon>
        <taxon>Dreissenidae</taxon>
        <taxon>Dreissena</taxon>
    </lineage>
</organism>
<comment type="caution">
    <text evidence="1">The sequence shown here is derived from an EMBL/GenBank/DDBJ whole genome shotgun (WGS) entry which is preliminary data.</text>
</comment>
<reference evidence="1" key="1">
    <citation type="journal article" date="2019" name="bioRxiv">
        <title>The Genome of the Zebra Mussel, Dreissena polymorpha: A Resource for Invasive Species Research.</title>
        <authorList>
            <person name="McCartney M.A."/>
            <person name="Auch B."/>
            <person name="Kono T."/>
            <person name="Mallez S."/>
            <person name="Zhang Y."/>
            <person name="Obille A."/>
            <person name="Becker A."/>
            <person name="Abrahante J.E."/>
            <person name="Garbe J."/>
            <person name="Badalamenti J.P."/>
            <person name="Herman A."/>
            <person name="Mangelson H."/>
            <person name="Liachko I."/>
            <person name="Sullivan S."/>
            <person name="Sone E.D."/>
            <person name="Koren S."/>
            <person name="Silverstein K.A.T."/>
            <person name="Beckman K.B."/>
            <person name="Gohl D.M."/>
        </authorList>
    </citation>
    <scope>NUCLEOTIDE SEQUENCE</scope>
    <source>
        <strain evidence="1">Duluth1</strain>
        <tissue evidence="1">Whole animal</tissue>
    </source>
</reference>